<proteinExistence type="predicted"/>
<feature type="transmembrane region" description="Helical" evidence="2">
    <location>
        <begin position="375"/>
        <end position="394"/>
    </location>
</feature>
<keyword evidence="2" id="KW-0812">Transmembrane</keyword>
<feature type="transmembrane region" description="Helical" evidence="2">
    <location>
        <begin position="1126"/>
        <end position="1146"/>
    </location>
</feature>
<evidence type="ECO:0000313" key="3">
    <source>
        <dbReference type="EMBL" id="SHK20735.1"/>
    </source>
</evidence>
<dbReference type="PANTHER" id="PTHR32063:SF0">
    <property type="entry name" value="SWARMING MOTILITY PROTEIN SWRC"/>
    <property type="match status" value="1"/>
</dbReference>
<feature type="transmembrane region" description="Helical" evidence="2">
    <location>
        <begin position="476"/>
        <end position="499"/>
    </location>
</feature>
<reference evidence="4" key="1">
    <citation type="submission" date="2016-11" db="EMBL/GenBank/DDBJ databases">
        <authorList>
            <person name="Varghese N."/>
            <person name="Submissions S."/>
        </authorList>
    </citation>
    <scope>NUCLEOTIDE SEQUENCE [LARGE SCALE GENOMIC DNA]</scope>
    <source>
        <strain evidence="4">DSM 22212</strain>
    </source>
</reference>
<dbReference type="InterPro" id="IPR027463">
    <property type="entry name" value="AcrB_DN_DC_subdom"/>
</dbReference>
<dbReference type="GO" id="GO:0042910">
    <property type="term" value="F:xenobiotic transmembrane transporter activity"/>
    <property type="evidence" value="ECO:0007669"/>
    <property type="project" value="TreeGrafter"/>
</dbReference>
<dbReference type="Gene3D" id="3.30.2090.10">
    <property type="entry name" value="Multidrug efflux transporter AcrB TolC docking domain, DN and DC subdomains"/>
    <property type="match status" value="2"/>
</dbReference>
<dbReference type="Gene3D" id="3.30.70.1320">
    <property type="entry name" value="Multidrug efflux transporter AcrB pore domain like"/>
    <property type="match status" value="1"/>
</dbReference>
<dbReference type="Gene3D" id="1.20.1640.10">
    <property type="entry name" value="Multidrug efflux transporter AcrB transmembrane domain"/>
    <property type="match status" value="3"/>
</dbReference>
<feature type="transmembrane region" description="Helical" evidence="2">
    <location>
        <begin position="12"/>
        <end position="32"/>
    </location>
</feature>
<dbReference type="RefSeq" id="WP_072714500.1">
    <property type="nucleotide sequence ID" value="NZ_FRAU01000001.1"/>
</dbReference>
<keyword evidence="2" id="KW-1133">Transmembrane helix</keyword>
<keyword evidence="2" id="KW-0472">Membrane</keyword>
<feature type="transmembrane region" description="Helical" evidence="2">
    <location>
        <begin position="445"/>
        <end position="470"/>
    </location>
</feature>
<dbReference type="PANTHER" id="PTHR32063">
    <property type="match status" value="1"/>
</dbReference>
<evidence type="ECO:0000313" key="4">
    <source>
        <dbReference type="Proteomes" id="UP000185812"/>
    </source>
</evidence>
<dbReference type="Pfam" id="PF00873">
    <property type="entry name" value="ACR_tran"/>
    <property type="match status" value="2"/>
</dbReference>
<dbReference type="Gene3D" id="3.30.70.1430">
    <property type="entry name" value="Multidrug efflux transporter AcrB pore domain"/>
    <property type="match status" value="2"/>
</dbReference>
<feature type="transmembrane region" description="Helical" evidence="2">
    <location>
        <begin position="400"/>
        <end position="425"/>
    </location>
</feature>
<feature type="transmembrane region" description="Helical" evidence="2">
    <location>
        <begin position="1175"/>
        <end position="1201"/>
    </location>
</feature>
<feature type="region of interest" description="Disordered" evidence="1">
    <location>
        <begin position="1267"/>
        <end position="1290"/>
    </location>
</feature>
<dbReference type="STRING" id="633813.SAMN04488087_0660"/>
<dbReference type="Gene3D" id="3.30.70.1440">
    <property type="entry name" value="Multidrug efflux transporter AcrB pore domain"/>
    <property type="match status" value="1"/>
</dbReference>
<dbReference type="Proteomes" id="UP000185812">
    <property type="component" value="Unassembled WGS sequence"/>
</dbReference>
<evidence type="ECO:0000256" key="1">
    <source>
        <dbReference type="SAM" id="MobiDB-lite"/>
    </source>
</evidence>
<dbReference type="SUPFAM" id="SSF82866">
    <property type="entry name" value="Multidrug efflux transporter AcrB transmembrane domain"/>
    <property type="match status" value="2"/>
</dbReference>
<dbReference type="EMBL" id="FRAU01000001">
    <property type="protein sequence ID" value="SHK20735.1"/>
    <property type="molecule type" value="Genomic_DNA"/>
</dbReference>
<feature type="transmembrane region" description="Helical" evidence="2">
    <location>
        <begin position="558"/>
        <end position="575"/>
    </location>
</feature>
<dbReference type="SUPFAM" id="SSF82714">
    <property type="entry name" value="Multidrug efflux transporter AcrB TolC docking domain, DN and DC subdomains"/>
    <property type="match status" value="2"/>
</dbReference>
<dbReference type="InterPro" id="IPR001036">
    <property type="entry name" value="Acrflvin-R"/>
</dbReference>
<feature type="transmembrane region" description="Helical" evidence="2">
    <location>
        <begin position="1100"/>
        <end position="1120"/>
    </location>
</feature>
<feature type="transmembrane region" description="Helical" evidence="2">
    <location>
        <begin position="1071"/>
        <end position="1093"/>
    </location>
</feature>
<evidence type="ECO:0000256" key="2">
    <source>
        <dbReference type="SAM" id="Phobius"/>
    </source>
</evidence>
<organism evidence="3 4">
    <name type="scientific">Rhodothermus profundi</name>
    <dbReference type="NCBI Taxonomy" id="633813"/>
    <lineage>
        <taxon>Bacteria</taxon>
        <taxon>Pseudomonadati</taxon>
        <taxon>Rhodothermota</taxon>
        <taxon>Rhodothermia</taxon>
        <taxon>Rhodothermales</taxon>
        <taxon>Rhodothermaceae</taxon>
        <taxon>Rhodothermus</taxon>
    </lineage>
</organism>
<feature type="compositionally biased region" description="Low complexity" evidence="1">
    <location>
        <begin position="1270"/>
        <end position="1283"/>
    </location>
</feature>
<feature type="transmembrane region" description="Helical" evidence="2">
    <location>
        <begin position="520"/>
        <end position="538"/>
    </location>
</feature>
<dbReference type="SUPFAM" id="SSF82693">
    <property type="entry name" value="Multidrug efflux transporter AcrB pore domain, PN1, PN2, PC1 and PC2 subdomains"/>
    <property type="match status" value="3"/>
</dbReference>
<dbReference type="GO" id="GO:0005886">
    <property type="term" value="C:plasma membrane"/>
    <property type="evidence" value="ECO:0007669"/>
    <property type="project" value="TreeGrafter"/>
</dbReference>
<sequence length="1290" mass="140456">MKVTNLAIRQRTTVLVLTALLAVGGLVSYLTIPKESFPSIEIPNIVITTIYPGASPEDIESLITKPIEEELQGITGIDEIRSTSTEGVSTIVVEFLPDQITLDEAFQKVRDKVDIAKAKLPEDAEEPMVNEIDLSELPIMTINLAAPYALSRLKEVAEDLSDELEALPDVLEATVVGGLEREVQVNVDRAALQAYNLTFNDVVNAIRRENTNLPGGSIDVDRLNYLVRVDGEFEVPEEINHLVIKAPGGKPIYVRDVAEVVFGYKERDSYAYLRVLQREEDGRLVPVHAETDAPLQVVSLSIRKRSGANILETAAAIREVLARFPFPAGTEVVITGDQSEDVQALVRDLENNIISGLIFVVAVLLFFLGVRTATLVGIAIPLSMFTAFLVFQALGYTLNFVILFSLIIALGMLVDNAIVIVENIYRFREQGYSRFEAARLATAEVGGAVVASTATTVAAFMPMLFWPGIIGEFMSFLPLTLIITLTSSLFVALVINPVLTAYFMRVEGEKTPRAPRRVRLLLAVVVLVMGLVLGLANWKTLVALAVAIPTIYLLHRHLFSPIGNWFIHNGLPGLIRRYRAFLSWMLERDYSVPHALLRNTFALGSFTLGVVLLVLGGALGSLLGQAAGMVLMIPGALLAVIGLLGILLHTLETLFLGGWTTVRGGLIFGAVVLVVTGLMYLSPREVALATIVELLTLPLLVIVTGLLGALLNRRNRRYLILTDNRARLLNSVLGALFAIFGLFALAPTGVEFFPQTDPNQIQVTLTAPLGTNVETTDQIAREALNRIEQLLHEHPEDQANVKNIQVNVGVGGDRMFGGGSSKPEVATITLDLVDYEDRAVSSRKTLARLRQQLQGLPGVTLEIDQDRMGPPTGPPVNIEISGPDFQEIVRITREIKQRLIEAAETGRIPGLVDLTDNLNTGRPELRVRIDRERAGRFGLSTQQIASVVRAAINGIEASQYRTGEDEYDITVRLKEADRRSLESLRNLTILHEGQQIPLTAVADFELGGGLGAITRLDLQRVATVSGDVAPGYNSQAVLRQVQQYLADYERSLPPGYHLAYTGENEEQQESFSFLTTALLIGSALIFLIMIAQFNRVSGPFLIMIAVGLSLIGVLLGLILTRTAFGLMTFIGLISLAGIVVNNNIVLIDYTMQLQRRGLSKHDAIIEAGATRLRPVILTALTTIIGLVPLTFGINIDFVGLLTDWDPNFQIGSENTQFWGPMGTAIISGLTFGTFLTLVIMPVLYSAFDSVATHLQRFLGREPVAAEVGNGAAETPPEAVAPPVGTTPPRP</sequence>
<keyword evidence="4" id="KW-1185">Reference proteome</keyword>
<feature type="transmembrane region" description="Helical" evidence="2">
    <location>
        <begin position="596"/>
        <end position="620"/>
    </location>
</feature>
<name>A0A1M6QKP0_9BACT</name>
<gene>
    <name evidence="3" type="ORF">SAMN04488087_0660</name>
</gene>
<accession>A0A1M6QKP0</accession>
<feature type="transmembrane region" description="Helical" evidence="2">
    <location>
        <begin position="732"/>
        <end position="750"/>
    </location>
</feature>
<dbReference type="PRINTS" id="PR00702">
    <property type="entry name" value="ACRIFLAVINRP"/>
</dbReference>
<feature type="transmembrane region" description="Helical" evidence="2">
    <location>
        <begin position="353"/>
        <end position="370"/>
    </location>
</feature>
<feature type="transmembrane region" description="Helical" evidence="2">
    <location>
        <begin position="687"/>
        <end position="711"/>
    </location>
</feature>
<feature type="transmembrane region" description="Helical" evidence="2">
    <location>
        <begin position="1221"/>
        <end position="1247"/>
    </location>
</feature>
<feature type="transmembrane region" description="Helical" evidence="2">
    <location>
        <begin position="660"/>
        <end position="681"/>
    </location>
</feature>
<feature type="transmembrane region" description="Helical" evidence="2">
    <location>
        <begin position="626"/>
        <end position="648"/>
    </location>
</feature>
<dbReference type="OrthoDB" id="9798415at2"/>
<protein>
    <submittedName>
        <fullName evidence="3">AcrB/AcrD/AcrF family protein</fullName>
    </submittedName>
</protein>